<dbReference type="STRING" id="238.BBD35_03545"/>
<feature type="chain" id="PRO_5010711279" description="Thioredoxin domain-containing protein" evidence="2">
    <location>
        <begin position="21"/>
        <end position="505"/>
    </location>
</feature>
<sequence>MKKLLLIVLCTLFIVSCSNKKTVVVSGKIAGGNPMERIEIVEMSGVATLPIANFGVDAQGNFSDTIQIPKNGVYTLSYGGNYGTVYLKGGENIRLSGNAGGFPRELTVEGDSKNNTFLQKTQAYLDNYFSKINQDIITQDEPKFLGQLKKFKSDLNKEMDNLAKSTGADSDVVKWKKDELDVNLLGISGQYAIMHGQVTNKPNFKVTQAYKDFQKELKGNEEAKIKTYPSYRNFVLSTIGQDFQTYAMKNQKPGVTTTEQFINYMKGQKDYSQVVKDYLTAFVATSMDMQPQQGNLDKLSKILDENIKDSDVKAGLKKVEEAIYGLKIGASAPSVDFIDVNGKKVPSSSFNGKPTLIMFYASWNPYVAESVVPMAKELTNTYKSKMNIAYVSMDDNTAAFKKSAVALLTGLDGQKLYAKGGLKSDAAQKFALYGFKLPSFLILDKDGKVASRTFMNIMDPEFKTAMDKISGITGPAIVPPQMQMQPTPAPAPADSTKVKTEAKAK</sequence>
<dbReference type="Pfam" id="PF08534">
    <property type="entry name" value="Redoxin"/>
    <property type="match status" value="1"/>
</dbReference>
<dbReference type="InterPro" id="IPR013766">
    <property type="entry name" value="Thioredoxin_domain"/>
</dbReference>
<name>A0A1V3U458_ELIME</name>
<feature type="compositionally biased region" description="Basic and acidic residues" evidence="1">
    <location>
        <begin position="496"/>
        <end position="505"/>
    </location>
</feature>
<feature type="domain" description="Thioredoxin" evidence="3">
    <location>
        <begin position="326"/>
        <end position="471"/>
    </location>
</feature>
<comment type="caution">
    <text evidence="4">The sequence shown here is derived from an EMBL/GenBank/DDBJ whole genome shotgun (WGS) entry which is preliminary data.</text>
</comment>
<dbReference type="EMBL" id="MPOG01000001">
    <property type="protein sequence ID" value="OOH97798.1"/>
    <property type="molecule type" value="Genomic_DNA"/>
</dbReference>
<feature type="signal peptide" evidence="2">
    <location>
        <begin position="1"/>
        <end position="20"/>
    </location>
</feature>
<gene>
    <name evidence="4" type="ORF">BMF97_00565</name>
</gene>
<feature type="region of interest" description="Disordered" evidence="1">
    <location>
        <begin position="481"/>
        <end position="505"/>
    </location>
</feature>
<dbReference type="Gene3D" id="3.40.30.10">
    <property type="entry name" value="Glutaredoxin"/>
    <property type="match status" value="1"/>
</dbReference>
<evidence type="ECO:0000256" key="2">
    <source>
        <dbReference type="SAM" id="SignalP"/>
    </source>
</evidence>
<evidence type="ECO:0000259" key="3">
    <source>
        <dbReference type="PROSITE" id="PS51352"/>
    </source>
</evidence>
<dbReference type="OrthoDB" id="1272911at2"/>
<accession>A0A1V3U458</accession>
<evidence type="ECO:0000313" key="4">
    <source>
        <dbReference type="EMBL" id="OOH97798.1"/>
    </source>
</evidence>
<dbReference type="AlphaFoldDB" id="A0A1V3U458"/>
<protein>
    <recommendedName>
        <fullName evidence="3">Thioredoxin domain-containing protein</fullName>
    </recommendedName>
</protein>
<keyword evidence="5" id="KW-1185">Reference proteome</keyword>
<dbReference type="eggNOG" id="COG0526">
    <property type="taxonomic scope" value="Bacteria"/>
</dbReference>
<dbReference type="PROSITE" id="PS51257">
    <property type="entry name" value="PROKAR_LIPOPROTEIN"/>
    <property type="match status" value="1"/>
</dbReference>
<dbReference type="GO" id="GO:0016491">
    <property type="term" value="F:oxidoreductase activity"/>
    <property type="evidence" value="ECO:0007669"/>
    <property type="project" value="InterPro"/>
</dbReference>
<dbReference type="PROSITE" id="PS51352">
    <property type="entry name" value="THIOREDOXIN_2"/>
    <property type="match status" value="1"/>
</dbReference>
<dbReference type="Proteomes" id="UP000188947">
    <property type="component" value="Unassembled WGS sequence"/>
</dbReference>
<dbReference type="GeneID" id="48544289"/>
<dbReference type="RefSeq" id="WP_016198567.1">
    <property type="nucleotide sequence ID" value="NZ_CP014338.1"/>
</dbReference>
<dbReference type="InterPro" id="IPR036249">
    <property type="entry name" value="Thioredoxin-like_sf"/>
</dbReference>
<keyword evidence="2" id="KW-0732">Signal</keyword>
<reference evidence="4 5" key="1">
    <citation type="submission" date="2016-11" db="EMBL/GenBank/DDBJ databases">
        <title>Genome sequence and comparative genomic analysis of clinical strain Elizabethkingia meningoseptica 61421 PRCM.</title>
        <authorList>
            <person name="Wang M."/>
            <person name="Hu S."/>
            <person name="Cao L."/>
            <person name="Jiang T."/>
            <person name="Zhou Y."/>
            <person name="Ming D."/>
        </authorList>
    </citation>
    <scope>NUCLEOTIDE SEQUENCE [LARGE SCALE GENOMIC DNA]</scope>
    <source>
        <strain evidence="4 5">61421 PRCM</strain>
    </source>
</reference>
<evidence type="ECO:0000313" key="5">
    <source>
        <dbReference type="Proteomes" id="UP000188947"/>
    </source>
</evidence>
<dbReference type="SUPFAM" id="SSF52833">
    <property type="entry name" value="Thioredoxin-like"/>
    <property type="match status" value="1"/>
</dbReference>
<evidence type="ECO:0000256" key="1">
    <source>
        <dbReference type="SAM" id="MobiDB-lite"/>
    </source>
</evidence>
<proteinExistence type="predicted"/>
<organism evidence="4 5">
    <name type="scientific">Elizabethkingia meningoseptica</name>
    <name type="common">Chryseobacterium meningosepticum</name>
    <dbReference type="NCBI Taxonomy" id="238"/>
    <lineage>
        <taxon>Bacteria</taxon>
        <taxon>Pseudomonadati</taxon>
        <taxon>Bacteroidota</taxon>
        <taxon>Flavobacteriia</taxon>
        <taxon>Flavobacteriales</taxon>
        <taxon>Weeksellaceae</taxon>
        <taxon>Elizabethkingia</taxon>
    </lineage>
</organism>
<dbReference type="InterPro" id="IPR013740">
    <property type="entry name" value="Redoxin"/>
</dbReference>
<dbReference type="KEGG" id="emg:BBD33_01740"/>